<dbReference type="OrthoDB" id="4024574at2759"/>
<dbReference type="AlphaFoldDB" id="A0A1E4TC89"/>
<feature type="signal peptide" evidence="1">
    <location>
        <begin position="1"/>
        <end position="20"/>
    </location>
</feature>
<sequence>MKISICFVAAVWLMCQVCEATLPVFYPINTYENKTAPFWRHIYSYKACNPNRQEFLLSPYYGFRGEIVRIYQHNATQTEMNLVHCFGGIITEKFTAPYDPTKGWDWDHFFCKDEVTGPCYKLTRKKEYAWRLWSLFVADSIVGGIFRCAGGKNNCSNENAEFMGPLVADDSEMGYFTLSKLWKGRVEHHLNMFSTPKPRRRSVIYPDKPDLKFAQKLDLFENYDYSDDPRGFVRKKWDHAIDMLGEVHERVLSMIHHNMTINGVLPRLI</sequence>
<organism evidence="2 3">
    <name type="scientific">Tortispora caseinolytica NRRL Y-17796</name>
    <dbReference type="NCBI Taxonomy" id="767744"/>
    <lineage>
        <taxon>Eukaryota</taxon>
        <taxon>Fungi</taxon>
        <taxon>Dikarya</taxon>
        <taxon>Ascomycota</taxon>
        <taxon>Saccharomycotina</taxon>
        <taxon>Trigonopsidomycetes</taxon>
        <taxon>Trigonopsidales</taxon>
        <taxon>Trigonopsidaceae</taxon>
        <taxon>Tortispora</taxon>
    </lineage>
</organism>
<evidence type="ECO:0000313" key="3">
    <source>
        <dbReference type="Proteomes" id="UP000095023"/>
    </source>
</evidence>
<proteinExistence type="predicted"/>
<dbReference type="EMBL" id="KV453843">
    <property type="protein sequence ID" value="ODV89374.1"/>
    <property type="molecule type" value="Genomic_DNA"/>
</dbReference>
<evidence type="ECO:0000313" key="2">
    <source>
        <dbReference type="EMBL" id="ODV89374.1"/>
    </source>
</evidence>
<dbReference type="Proteomes" id="UP000095023">
    <property type="component" value="Unassembled WGS sequence"/>
</dbReference>
<keyword evidence="1" id="KW-0732">Signal</keyword>
<evidence type="ECO:0000256" key="1">
    <source>
        <dbReference type="SAM" id="SignalP"/>
    </source>
</evidence>
<name>A0A1E4TC89_9ASCO</name>
<feature type="chain" id="PRO_5009163207" evidence="1">
    <location>
        <begin position="21"/>
        <end position="269"/>
    </location>
</feature>
<accession>A0A1E4TC89</accession>
<gene>
    <name evidence="2" type="ORF">CANCADRAFT_138944</name>
</gene>
<protein>
    <submittedName>
        <fullName evidence="2">Uncharacterized protein</fullName>
    </submittedName>
</protein>
<keyword evidence="3" id="KW-1185">Reference proteome</keyword>
<reference evidence="3" key="1">
    <citation type="submission" date="2016-02" db="EMBL/GenBank/DDBJ databases">
        <title>Comparative genomics of biotechnologically important yeasts.</title>
        <authorList>
            <consortium name="DOE Joint Genome Institute"/>
            <person name="Riley R."/>
            <person name="Haridas S."/>
            <person name="Wolfe K.H."/>
            <person name="Lopes M.R."/>
            <person name="Hittinger C.T."/>
            <person name="Goker M."/>
            <person name="Salamov A."/>
            <person name="Wisecaver J."/>
            <person name="Long T.M."/>
            <person name="Aerts A.L."/>
            <person name="Barry K."/>
            <person name="Choi C."/>
            <person name="Clum A."/>
            <person name="Coughlan A.Y."/>
            <person name="Deshpande S."/>
            <person name="Douglass A.P."/>
            <person name="Hanson S.J."/>
            <person name="Klenk H.-P."/>
            <person name="Labutti K."/>
            <person name="Lapidus A."/>
            <person name="Lindquist E."/>
            <person name="Lipzen A."/>
            <person name="Meier-Kolthoff J.P."/>
            <person name="Ohm R.A."/>
            <person name="Otillar R.P."/>
            <person name="Pangilinan J."/>
            <person name="Peng Y."/>
            <person name="Rokas A."/>
            <person name="Rosa C.A."/>
            <person name="Scheuner C."/>
            <person name="Sibirny A.A."/>
            <person name="Slot J.C."/>
            <person name="Stielow J.B."/>
            <person name="Sun H."/>
            <person name="Kurtzman C.P."/>
            <person name="Blackwell M."/>
            <person name="Jeffries T.W."/>
            <person name="Grigoriev I.V."/>
        </authorList>
    </citation>
    <scope>NUCLEOTIDE SEQUENCE [LARGE SCALE GENOMIC DNA]</scope>
    <source>
        <strain evidence="3">NRRL Y-17796</strain>
    </source>
</reference>